<feature type="non-terminal residue" evidence="2">
    <location>
        <position position="134"/>
    </location>
</feature>
<name>A0A1B6FST3_9HEMI</name>
<dbReference type="AlphaFoldDB" id="A0A1B6FST3"/>
<evidence type="ECO:0000313" key="2">
    <source>
        <dbReference type="EMBL" id="JAS53073.1"/>
    </source>
</evidence>
<evidence type="ECO:0000256" key="1">
    <source>
        <dbReference type="SAM" id="MobiDB-lite"/>
    </source>
</evidence>
<accession>A0A1B6FST3</accession>
<dbReference type="EMBL" id="GECZ01016696">
    <property type="protein sequence ID" value="JAS53073.1"/>
    <property type="molecule type" value="Transcribed_RNA"/>
</dbReference>
<organism evidence="2">
    <name type="scientific">Cuerna arida</name>
    <dbReference type="NCBI Taxonomy" id="1464854"/>
    <lineage>
        <taxon>Eukaryota</taxon>
        <taxon>Metazoa</taxon>
        <taxon>Ecdysozoa</taxon>
        <taxon>Arthropoda</taxon>
        <taxon>Hexapoda</taxon>
        <taxon>Insecta</taxon>
        <taxon>Pterygota</taxon>
        <taxon>Neoptera</taxon>
        <taxon>Paraneoptera</taxon>
        <taxon>Hemiptera</taxon>
        <taxon>Auchenorrhyncha</taxon>
        <taxon>Membracoidea</taxon>
        <taxon>Cicadellidae</taxon>
        <taxon>Cicadellinae</taxon>
        <taxon>Proconiini</taxon>
        <taxon>Cuerna</taxon>
    </lineage>
</organism>
<proteinExistence type="predicted"/>
<reference evidence="2" key="1">
    <citation type="submission" date="2015-11" db="EMBL/GenBank/DDBJ databases">
        <title>De novo transcriptome assembly of four potential Pierce s Disease insect vectors from Arizona vineyards.</title>
        <authorList>
            <person name="Tassone E.E."/>
        </authorList>
    </citation>
    <scope>NUCLEOTIDE SEQUENCE</scope>
</reference>
<protein>
    <submittedName>
        <fullName evidence="2">Uncharacterized protein</fullName>
    </submittedName>
</protein>
<feature type="region of interest" description="Disordered" evidence="1">
    <location>
        <begin position="1"/>
        <end position="20"/>
    </location>
</feature>
<gene>
    <name evidence="2" type="ORF">g.44382</name>
</gene>
<feature type="non-terminal residue" evidence="2">
    <location>
        <position position="1"/>
    </location>
</feature>
<sequence>TKGGNSNTKKSHTPYPESEQIKYPLETLHDVIETYKTPSRENEHMNQLLSKQCKRRKSPPFTAQVLKEGETFEEFLNKNMDGLNVLTSQTSFTHINQTATEGISQTLPKKLIQTDFEGASQTLSKKLNVTVNLN</sequence>